<dbReference type="PANTHER" id="PTHR42959:SF1">
    <property type="entry name" value="CARBAMOYLTRANSFERASE HYPF"/>
    <property type="match status" value="1"/>
</dbReference>
<keyword evidence="6" id="KW-0862">Zinc</keyword>
<reference evidence="14" key="1">
    <citation type="submission" date="2017-11" db="EMBL/GenBank/DDBJ databases">
        <title>Phenotypic and genomic properties of facultatively anaerobic sulfur-reducing natronoarchaea from hypersaline soda lakes.</title>
        <authorList>
            <person name="Sorokin D.Y."/>
            <person name="Kublanov I.V."/>
            <person name="Roman P."/>
            <person name="Sinninghe Damste J.S."/>
            <person name="Golyshin P.N."/>
            <person name="Rojo D."/>
            <person name="Ciordia S."/>
            <person name="Mena M.D.C."/>
            <person name="Ferrer M."/>
            <person name="Messina E."/>
            <person name="Smedile F."/>
            <person name="La Spada G."/>
            <person name="La Cono V."/>
            <person name="Yakimov M.M."/>
        </authorList>
    </citation>
    <scope>NUCLEOTIDE SEQUENCE [LARGE SCALE GENOMIC DNA]</scope>
    <source>
        <strain evidence="14">AArc-Sl</strain>
    </source>
</reference>
<dbReference type="EMBL" id="CP025066">
    <property type="protein sequence ID" value="AUX08253.1"/>
    <property type="molecule type" value="Genomic_DNA"/>
</dbReference>
<proteinExistence type="inferred from homology"/>
<dbReference type="Gene3D" id="3.30.110.120">
    <property type="match status" value="1"/>
</dbReference>
<evidence type="ECO:0000313" key="13">
    <source>
        <dbReference type="EMBL" id="AUX08253.1"/>
    </source>
</evidence>
<dbReference type="PROSITE" id="PS00150">
    <property type="entry name" value="ACYLPHOSPHATASE_1"/>
    <property type="match status" value="1"/>
</dbReference>
<dbReference type="OrthoDB" id="371970at2157"/>
<feature type="compositionally biased region" description="Basic and acidic residues" evidence="10">
    <location>
        <begin position="75"/>
        <end position="85"/>
    </location>
</feature>
<evidence type="ECO:0000256" key="10">
    <source>
        <dbReference type="SAM" id="MobiDB-lite"/>
    </source>
</evidence>
<dbReference type="GO" id="GO:0003998">
    <property type="term" value="F:acylphosphatase activity"/>
    <property type="evidence" value="ECO:0007669"/>
    <property type="project" value="UniProtKB-EC"/>
</dbReference>
<dbReference type="PANTHER" id="PTHR42959">
    <property type="entry name" value="CARBAMOYLTRANSFERASE"/>
    <property type="match status" value="1"/>
</dbReference>
<evidence type="ECO:0000256" key="4">
    <source>
        <dbReference type="ARBA" id="ARBA00022723"/>
    </source>
</evidence>
<dbReference type="Proteomes" id="UP000263012">
    <property type="component" value="Chromosome"/>
</dbReference>
<keyword evidence="4" id="KW-0479">Metal-binding</keyword>
<dbReference type="InterPro" id="IPR017968">
    <property type="entry name" value="Acylphosphatase_CS"/>
</dbReference>
<dbReference type="UniPathway" id="UPA00335"/>
<feature type="active site" evidence="9">
    <location>
        <position position="40"/>
    </location>
</feature>
<dbReference type="GeneID" id="37876940"/>
<dbReference type="PROSITE" id="PS51160">
    <property type="entry name" value="ACYLPHOSPHATASE_3"/>
    <property type="match status" value="1"/>
</dbReference>
<dbReference type="GO" id="GO:0016874">
    <property type="term" value="F:ligase activity"/>
    <property type="evidence" value="ECO:0007669"/>
    <property type="project" value="UniProtKB-UniRule"/>
</dbReference>
<feature type="domain" description="Acylphosphatase-like" evidence="11">
    <location>
        <begin position="7"/>
        <end position="100"/>
    </location>
</feature>
<dbReference type="InterPro" id="IPR011125">
    <property type="entry name" value="Znf_HypF"/>
</dbReference>
<evidence type="ECO:0000256" key="6">
    <source>
        <dbReference type="ARBA" id="ARBA00022833"/>
    </source>
</evidence>
<dbReference type="Pfam" id="PF07503">
    <property type="entry name" value="zf-HYPF"/>
    <property type="match status" value="2"/>
</dbReference>
<dbReference type="SUPFAM" id="SSF55821">
    <property type="entry name" value="YrdC/RibB"/>
    <property type="match status" value="1"/>
</dbReference>
<keyword evidence="14" id="KW-1185">Reference proteome</keyword>
<dbReference type="Gene3D" id="3.30.420.40">
    <property type="match status" value="1"/>
</dbReference>
<keyword evidence="9" id="KW-0378">Hydrolase</keyword>
<evidence type="ECO:0000256" key="8">
    <source>
        <dbReference type="PIRNR" id="PIRNR006256"/>
    </source>
</evidence>
<dbReference type="RefSeq" id="WP_119814843.1">
    <property type="nucleotide sequence ID" value="NZ_CP025066.1"/>
</dbReference>
<keyword evidence="5" id="KW-0863">Zinc-finger</keyword>
<evidence type="ECO:0000256" key="7">
    <source>
        <dbReference type="ARBA" id="ARBA00048220"/>
    </source>
</evidence>
<name>A0A343TGN1_9EURY</name>
<dbReference type="GO" id="GO:0003725">
    <property type="term" value="F:double-stranded RNA binding"/>
    <property type="evidence" value="ECO:0007669"/>
    <property type="project" value="InterPro"/>
</dbReference>
<dbReference type="InterPro" id="IPR001792">
    <property type="entry name" value="Acylphosphatase-like_dom"/>
</dbReference>
<dbReference type="InterPro" id="IPR041440">
    <property type="entry name" value="HypF_C"/>
</dbReference>
<dbReference type="InterPro" id="IPR055128">
    <property type="entry name" value="HypF_C_2"/>
</dbReference>
<comment type="catalytic activity">
    <reaction evidence="9">
        <text>an acyl phosphate + H2O = a carboxylate + phosphate + H(+)</text>
        <dbReference type="Rhea" id="RHEA:14965"/>
        <dbReference type="ChEBI" id="CHEBI:15377"/>
        <dbReference type="ChEBI" id="CHEBI:15378"/>
        <dbReference type="ChEBI" id="CHEBI:29067"/>
        <dbReference type="ChEBI" id="CHEBI:43474"/>
        <dbReference type="ChEBI" id="CHEBI:59918"/>
        <dbReference type="EC" id="3.6.1.7"/>
    </reaction>
</comment>
<evidence type="ECO:0000256" key="3">
    <source>
        <dbReference type="ARBA" id="ARBA00022598"/>
    </source>
</evidence>
<accession>A0A343TGN1</accession>
<dbReference type="GO" id="GO:0051604">
    <property type="term" value="P:protein maturation"/>
    <property type="evidence" value="ECO:0007669"/>
    <property type="project" value="TreeGrafter"/>
</dbReference>
<feature type="active site" evidence="9">
    <location>
        <position position="22"/>
    </location>
</feature>
<dbReference type="EC" id="6.2.-.-" evidence="8"/>
<dbReference type="Gene3D" id="3.30.420.360">
    <property type="match status" value="1"/>
</dbReference>
<dbReference type="AlphaFoldDB" id="A0A343TGN1"/>
<sequence>MDSDRVRADVTVQGVVQGVGFRPFVYRRATEHDLAGTVRNTGDAGVEIELEGDSGSVEAFLEDLRERPPPLSRVESVEVDRRDVDGDSGGQTDGEFRILQSTDDDGGSGTIPPDTGICDRCLGNVRDPESRYHRYWATSCVDCGPRYTVIRELPYDRPRTSMDAFPMCDACRTEYENPADRRYHAQTIACPDCGPTLSLLEPGESAGDGVGRRECATGTDAIDETIRRLARGEIVAIRGVGGTHLACDATDPAVVDRLRELTNRPGKPFAVMSPSIGQVQSFARLSDTERSQLEDVRRPIVVLERSDDGWLDAVAPGLHTVGVMLPYAGLHHLLFESAESGERDDNSGLDGPLVMTSGNMPGNPMCTTTEEIFDQLSEVIDGALVHDREIVARCDDSVVRVVDGDRRFLRRSRGWVPQPLPRRAEGQPVLALGAEFDGTVALARDEAVFPSQHLGDVDDPTTEAFLRETVDHLTGLLGVNPAVVACDAHPNFLTSRIAEEYASSTDGSGGPVAVQHHHAHAASLLAEHDRNRAIVITADGTGYGTDGTIWGGEVLDSTRESFERVGGLGTFRLPGGERAIEQPARILASLLSDPDRIDELLSDRTSLTAEDATTVRQSLDVGVNAPQTTSAGRFLDAIAALVGVGTERRYQGEPAIRLEATAAGGKPVDISVPYRKRDDNRVIDVHHLTERLDDLSRAESAADVAATAQDTLARGLAEIAVAEATDRGADAVGFTGGVAYNEAISRRIRETVESAGLLCLGHEQVPPGDAGISYGQAVVASVERGQVE</sequence>
<feature type="domain" description="YrdC-like" evidence="12">
    <location>
        <begin position="219"/>
        <end position="414"/>
    </location>
</feature>
<dbReference type="InterPro" id="IPR006070">
    <property type="entry name" value="Sua5-like_dom"/>
</dbReference>
<organism evidence="13 14">
    <name type="scientific">Halalkaliarchaeum desulfuricum</name>
    <dbReference type="NCBI Taxonomy" id="2055893"/>
    <lineage>
        <taxon>Archaea</taxon>
        <taxon>Methanobacteriati</taxon>
        <taxon>Methanobacteriota</taxon>
        <taxon>Stenosarchaea group</taxon>
        <taxon>Halobacteria</taxon>
        <taxon>Halobacteriales</taxon>
        <taxon>Haloferacaceae</taxon>
        <taxon>Halalkaliarchaeum</taxon>
    </lineage>
</organism>
<evidence type="ECO:0000256" key="5">
    <source>
        <dbReference type="ARBA" id="ARBA00022771"/>
    </source>
</evidence>
<dbReference type="InterPro" id="IPR043129">
    <property type="entry name" value="ATPase_NBD"/>
</dbReference>
<dbReference type="Pfam" id="PF00708">
    <property type="entry name" value="Acylphosphatase"/>
    <property type="match status" value="1"/>
</dbReference>
<dbReference type="SUPFAM" id="SSF53067">
    <property type="entry name" value="Actin-like ATPase domain"/>
    <property type="match status" value="1"/>
</dbReference>
<dbReference type="Pfam" id="PF22521">
    <property type="entry name" value="HypF_C_2"/>
    <property type="match status" value="1"/>
</dbReference>
<keyword evidence="3" id="KW-0436">Ligase</keyword>
<evidence type="ECO:0000259" key="11">
    <source>
        <dbReference type="PROSITE" id="PS51160"/>
    </source>
</evidence>
<comment type="similarity">
    <text evidence="2 8">Belongs to the carbamoyltransferase HypF family.</text>
</comment>
<evidence type="ECO:0000256" key="1">
    <source>
        <dbReference type="ARBA" id="ARBA00004711"/>
    </source>
</evidence>
<evidence type="ECO:0000259" key="12">
    <source>
        <dbReference type="PROSITE" id="PS51163"/>
    </source>
</evidence>
<gene>
    <name evidence="13" type="primary">hypF</name>
    <name evidence="13" type="ORF">AArcSl_0603</name>
</gene>
<dbReference type="InterPro" id="IPR036046">
    <property type="entry name" value="Acylphosphatase-like_dom_sf"/>
</dbReference>
<dbReference type="InterPro" id="IPR051060">
    <property type="entry name" value="Carbamoyltrans_HypF-like"/>
</dbReference>
<dbReference type="Pfam" id="PF17788">
    <property type="entry name" value="HypF_C"/>
    <property type="match status" value="1"/>
</dbReference>
<dbReference type="Gene3D" id="3.90.870.50">
    <property type="match status" value="1"/>
</dbReference>
<dbReference type="InterPro" id="IPR004421">
    <property type="entry name" value="Carbamoyltransferase_HypF"/>
</dbReference>
<comment type="pathway">
    <text evidence="1">Protein modification; [NiFe] hydrogenase maturation.</text>
</comment>
<dbReference type="PROSITE" id="PS51163">
    <property type="entry name" value="YRDC"/>
    <property type="match status" value="1"/>
</dbReference>
<dbReference type="Pfam" id="PF01300">
    <property type="entry name" value="Sua5_yciO_yrdC"/>
    <property type="match status" value="1"/>
</dbReference>
<comment type="catalytic activity">
    <reaction evidence="7">
        <text>C-terminal L-cysteinyl-[HypE protein] + carbamoyl phosphate + ATP + H2O = C-terminal S-carboxamide-L-cysteinyl-[HypE protein] + AMP + phosphate + diphosphate + H(+)</text>
        <dbReference type="Rhea" id="RHEA:55636"/>
        <dbReference type="Rhea" id="RHEA-COMP:14247"/>
        <dbReference type="Rhea" id="RHEA-COMP:14392"/>
        <dbReference type="ChEBI" id="CHEBI:15377"/>
        <dbReference type="ChEBI" id="CHEBI:15378"/>
        <dbReference type="ChEBI" id="CHEBI:30616"/>
        <dbReference type="ChEBI" id="CHEBI:33019"/>
        <dbReference type="ChEBI" id="CHEBI:43474"/>
        <dbReference type="ChEBI" id="CHEBI:58228"/>
        <dbReference type="ChEBI" id="CHEBI:76913"/>
        <dbReference type="ChEBI" id="CHEBI:139126"/>
        <dbReference type="ChEBI" id="CHEBI:456215"/>
    </reaction>
</comment>
<evidence type="ECO:0000256" key="9">
    <source>
        <dbReference type="PROSITE-ProRule" id="PRU00520"/>
    </source>
</evidence>
<dbReference type="PIRSF" id="PIRSF006256">
    <property type="entry name" value="CMPcnvr_hdrg_mat"/>
    <property type="match status" value="1"/>
</dbReference>
<evidence type="ECO:0000256" key="2">
    <source>
        <dbReference type="ARBA" id="ARBA00008097"/>
    </source>
</evidence>
<dbReference type="KEGG" id="hdf:AArcSl_0603"/>
<feature type="region of interest" description="Disordered" evidence="10">
    <location>
        <begin position="75"/>
        <end position="113"/>
    </location>
</feature>
<dbReference type="GO" id="GO:0008270">
    <property type="term" value="F:zinc ion binding"/>
    <property type="evidence" value="ECO:0007669"/>
    <property type="project" value="UniProtKB-KW"/>
</dbReference>
<dbReference type="GO" id="GO:0016743">
    <property type="term" value="F:carboxyl- or carbamoyltransferase activity"/>
    <property type="evidence" value="ECO:0007669"/>
    <property type="project" value="UniProtKB-UniRule"/>
</dbReference>
<protein>
    <recommendedName>
        <fullName evidence="8">Carbamoyltransferase</fullName>
        <ecNumber evidence="8">6.2.-.-</ecNumber>
    </recommendedName>
</protein>
<evidence type="ECO:0000313" key="14">
    <source>
        <dbReference type="Proteomes" id="UP000263012"/>
    </source>
</evidence>
<dbReference type="SUPFAM" id="SSF54975">
    <property type="entry name" value="Acylphosphatase/BLUF domain-like"/>
    <property type="match status" value="1"/>
</dbReference>
<dbReference type="InterPro" id="IPR017945">
    <property type="entry name" value="DHBP_synth_RibB-like_a/b_dom"/>
</dbReference>
<dbReference type="NCBIfam" id="TIGR00143">
    <property type="entry name" value="hypF"/>
    <property type="match status" value="1"/>
</dbReference>